<evidence type="ECO:0000313" key="4">
    <source>
        <dbReference type="EMBL" id="KIM22723.1"/>
    </source>
</evidence>
<reference evidence="5" key="2">
    <citation type="submission" date="2015-01" db="EMBL/GenBank/DDBJ databases">
        <title>Evolutionary Origins and Diversification of the Mycorrhizal Mutualists.</title>
        <authorList>
            <consortium name="DOE Joint Genome Institute"/>
            <consortium name="Mycorrhizal Genomics Consortium"/>
            <person name="Kohler A."/>
            <person name="Kuo A."/>
            <person name="Nagy L.G."/>
            <person name="Floudas D."/>
            <person name="Copeland A."/>
            <person name="Barry K.W."/>
            <person name="Cichocki N."/>
            <person name="Veneault-Fourrey C."/>
            <person name="LaButti K."/>
            <person name="Lindquist E.A."/>
            <person name="Lipzen A."/>
            <person name="Lundell T."/>
            <person name="Morin E."/>
            <person name="Murat C."/>
            <person name="Riley R."/>
            <person name="Ohm R."/>
            <person name="Sun H."/>
            <person name="Tunlid A."/>
            <person name="Henrissat B."/>
            <person name="Grigoriev I.V."/>
            <person name="Hibbett D.S."/>
            <person name="Martin F."/>
        </authorList>
    </citation>
    <scope>NUCLEOTIDE SEQUENCE [LARGE SCALE GENOMIC DNA]</scope>
    <source>
        <strain evidence="5">MAFF 305830</strain>
    </source>
</reference>
<organism evidence="4 5">
    <name type="scientific">Serendipita vermifera MAFF 305830</name>
    <dbReference type="NCBI Taxonomy" id="933852"/>
    <lineage>
        <taxon>Eukaryota</taxon>
        <taxon>Fungi</taxon>
        <taxon>Dikarya</taxon>
        <taxon>Basidiomycota</taxon>
        <taxon>Agaricomycotina</taxon>
        <taxon>Agaricomycetes</taxon>
        <taxon>Sebacinales</taxon>
        <taxon>Serendipitaceae</taxon>
        <taxon>Serendipita</taxon>
    </lineage>
</organism>
<evidence type="ECO:0000259" key="3">
    <source>
        <dbReference type="Pfam" id="PF12717"/>
    </source>
</evidence>
<name>A0A0C2W8H4_SERVB</name>
<dbReference type="AlphaFoldDB" id="A0A0C2W8H4"/>
<evidence type="ECO:0000313" key="5">
    <source>
        <dbReference type="Proteomes" id="UP000054097"/>
    </source>
</evidence>
<dbReference type="HOGENOM" id="CLU_076165_0_0_1"/>
<dbReference type="SUPFAM" id="SSF48371">
    <property type="entry name" value="ARM repeat"/>
    <property type="match status" value="1"/>
</dbReference>
<feature type="domain" description="Condensin complex subunit 1 C-terminal" evidence="3">
    <location>
        <begin position="161"/>
        <end position="239"/>
    </location>
</feature>
<protein>
    <recommendedName>
        <fullName evidence="3">Condensin complex subunit 1 C-terminal domain-containing protein</fullName>
    </recommendedName>
</protein>
<dbReference type="Proteomes" id="UP000054097">
    <property type="component" value="Unassembled WGS sequence"/>
</dbReference>
<dbReference type="InterPro" id="IPR032682">
    <property type="entry name" value="Cnd1_C"/>
</dbReference>
<dbReference type="Pfam" id="PF12717">
    <property type="entry name" value="Cnd1"/>
    <property type="match status" value="1"/>
</dbReference>
<dbReference type="OrthoDB" id="3136213at2759"/>
<accession>A0A0C2W8H4</accession>
<keyword evidence="5" id="KW-1185">Reference proteome</keyword>
<feature type="repeat" description="ARM" evidence="2">
    <location>
        <begin position="208"/>
        <end position="236"/>
    </location>
</feature>
<dbReference type="PROSITE" id="PS50176">
    <property type="entry name" value="ARM_REPEAT"/>
    <property type="match status" value="1"/>
</dbReference>
<evidence type="ECO:0000256" key="2">
    <source>
        <dbReference type="PROSITE-ProRule" id="PRU00259"/>
    </source>
</evidence>
<proteinExistence type="predicted"/>
<reference evidence="4 5" key="1">
    <citation type="submission" date="2014-04" db="EMBL/GenBank/DDBJ databases">
        <authorList>
            <consortium name="DOE Joint Genome Institute"/>
            <person name="Kuo A."/>
            <person name="Zuccaro A."/>
            <person name="Kohler A."/>
            <person name="Nagy L.G."/>
            <person name="Floudas D."/>
            <person name="Copeland A."/>
            <person name="Barry K.W."/>
            <person name="Cichocki N."/>
            <person name="Veneault-Fourrey C."/>
            <person name="LaButti K."/>
            <person name="Lindquist E.A."/>
            <person name="Lipzen A."/>
            <person name="Lundell T."/>
            <person name="Morin E."/>
            <person name="Murat C."/>
            <person name="Sun H."/>
            <person name="Tunlid A."/>
            <person name="Henrissat B."/>
            <person name="Grigoriev I.V."/>
            <person name="Hibbett D.S."/>
            <person name="Martin F."/>
            <person name="Nordberg H.P."/>
            <person name="Cantor M.N."/>
            <person name="Hua S.X."/>
        </authorList>
    </citation>
    <scope>NUCLEOTIDE SEQUENCE [LARGE SCALE GENOMIC DNA]</scope>
    <source>
        <strain evidence="4 5">MAFF 305830</strain>
    </source>
</reference>
<dbReference type="InterPro" id="IPR016024">
    <property type="entry name" value="ARM-type_fold"/>
</dbReference>
<evidence type="ECO:0000256" key="1">
    <source>
        <dbReference type="PROSITE-ProRule" id="PRU00103"/>
    </source>
</evidence>
<dbReference type="EMBL" id="KN824349">
    <property type="protein sequence ID" value="KIM22723.1"/>
    <property type="molecule type" value="Genomic_DNA"/>
</dbReference>
<dbReference type="STRING" id="933852.A0A0C2W8H4"/>
<dbReference type="InterPro" id="IPR021133">
    <property type="entry name" value="HEAT_type_2"/>
</dbReference>
<gene>
    <name evidence="4" type="ORF">M408DRAFT_280863</name>
</gene>
<dbReference type="InterPro" id="IPR011989">
    <property type="entry name" value="ARM-like"/>
</dbReference>
<sequence>MITQSSSSTLPAPVSNITPGPEQLGFAELRYLLQKKESHNVQSGIEVLCRLERIFRGVAQPVGGIIEKLMGNSEMEPLLQLFDLAKHPNLLTAISSTRFIELTKGQSASVRSAVASTLAKLAEHIELHEMILPAIPSLIELLKDYGARDAAVSSLTKLTERVEFRSAIIPSIPVLFKHLKDYWVPVRSFAASTLTRLSEQEASQAILSLIPSLFELLKDEDSDIRSTTVSVLTNLAKQGEFERCITEKN</sequence>
<dbReference type="Gene3D" id="1.25.10.10">
    <property type="entry name" value="Leucine-rich Repeat Variant"/>
    <property type="match status" value="1"/>
</dbReference>
<dbReference type="InterPro" id="IPR000225">
    <property type="entry name" value="Armadillo"/>
</dbReference>
<feature type="repeat" description="HEAT" evidence="1">
    <location>
        <begin position="209"/>
        <end position="247"/>
    </location>
</feature>
<dbReference type="PROSITE" id="PS50077">
    <property type="entry name" value="HEAT_REPEAT"/>
    <property type="match status" value="1"/>
</dbReference>